<dbReference type="CDD" id="cd00118">
    <property type="entry name" value="LysM"/>
    <property type="match status" value="1"/>
</dbReference>
<dbReference type="Gene3D" id="3.10.350.10">
    <property type="entry name" value="LysM domain"/>
    <property type="match status" value="1"/>
</dbReference>
<feature type="compositionally biased region" description="Polar residues" evidence="1">
    <location>
        <begin position="383"/>
        <end position="394"/>
    </location>
</feature>
<dbReference type="InterPro" id="IPR036779">
    <property type="entry name" value="LysM_dom_sf"/>
</dbReference>
<feature type="compositionally biased region" description="Polar residues" evidence="1">
    <location>
        <begin position="69"/>
        <end position="80"/>
    </location>
</feature>
<feature type="non-terminal residue" evidence="2">
    <location>
        <position position="1"/>
    </location>
</feature>
<feature type="compositionally biased region" description="Low complexity" evidence="1">
    <location>
        <begin position="57"/>
        <end position="68"/>
    </location>
</feature>
<dbReference type="SUPFAM" id="SSF54106">
    <property type="entry name" value="LysM domain"/>
    <property type="match status" value="1"/>
</dbReference>
<accession>A0A3E2HQM0</accession>
<evidence type="ECO:0008006" key="4">
    <source>
        <dbReference type="Google" id="ProtNLM"/>
    </source>
</evidence>
<dbReference type="PANTHER" id="PTHR20932:SF8">
    <property type="entry name" value="LD22649P"/>
    <property type="match status" value="1"/>
</dbReference>
<keyword evidence="3" id="KW-1185">Reference proteome</keyword>
<dbReference type="PANTHER" id="PTHR20932">
    <property type="entry name" value="LYSM AND PUTATIVE PEPTIDOGLYCAN-BINDING DOMAIN-CONTAINING PROTEIN"/>
    <property type="match status" value="1"/>
</dbReference>
<comment type="caution">
    <text evidence="2">The sequence shown here is derived from an EMBL/GenBank/DDBJ whole genome shotgun (WGS) entry which is preliminary data.</text>
</comment>
<evidence type="ECO:0000256" key="1">
    <source>
        <dbReference type="SAM" id="MobiDB-lite"/>
    </source>
</evidence>
<organism evidence="2 3">
    <name type="scientific">Scytalidium lignicola</name>
    <name type="common">Hyphomycete</name>
    <dbReference type="NCBI Taxonomy" id="5539"/>
    <lineage>
        <taxon>Eukaryota</taxon>
        <taxon>Fungi</taxon>
        <taxon>Dikarya</taxon>
        <taxon>Ascomycota</taxon>
        <taxon>Pezizomycotina</taxon>
        <taxon>Leotiomycetes</taxon>
        <taxon>Leotiomycetes incertae sedis</taxon>
        <taxon>Scytalidium</taxon>
    </lineage>
</organism>
<feature type="region of interest" description="Disordered" evidence="1">
    <location>
        <begin position="1"/>
        <end position="95"/>
    </location>
</feature>
<sequence length="638" mass="67584">MTSNPRIYTDDSSPRIEPAAATSSSIRPRNRRLVSTEQELTVTGASSARNTSRTVNPIPSRYPSRSPSNTATRAQDNNGLFGTLGVPAGGSRGSGRSSPVGFGGIFENGLTSSWNALQGLASSVLGVDVEDENSAKSSTLRKKQRRPVSTSIKPTQTWGPEGLPKRSDGGLGAGTSTERDAAIRTRKMVGVLEGHEDLTGSLDNNGNYKRKTSLENNRAEDKRNDEGDALVYIHHVQPNDTLAGVVLKYNCQPAVFRKVNRLWPNDSIQVREVVMLPVDACAIKGRPCEPPSSDPSYQGVDLLAPTPETEDPPPNTGTSWPTAPPFLSSSSYQKAPSGTDDEPPWTHVRWVLLDSSPSAKPTEIARLPRKTLGYFPPRRRKSQATVSSVSTPRGSSEFPGILQTLSQAPFDQTTGPTSTPLTANTSAARPLRPASGSYFPASSSRNRHRRSESVTEAADRLGWMRGPGGVGTMGSNVRKPGPAQDGLNSWAKKHIPGLAIDSLPSSSILGYETANLGFSDQVGSIAEGRAQPLTGTTVAPDTYGQGLGLENAAAAIEGWVRRLAKGPGTPIFGTSSNSGTGDLIELIDSASSDDGRGFEPSPGRIRPAPSTGIGSGRWDAEDRLRGRSTGSVRGGKTD</sequence>
<feature type="compositionally biased region" description="Polar residues" evidence="1">
    <location>
        <begin position="316"/>
        <end position="336"/>
    </location>
</feature>
<feature type="compositionally biased region" description="Polar residues" evidence="1">
    <location>
        <begin position="147"/>
        <end position="158"/>
    </location>
</feature>
<feature type="region of interest" description="Disordered" evidence="1">
    <location>
        <begin position="287"/>
        <end position="343"/>
    </location>
</feature>
<reference evidence="2 3" key="1">
    <citation type="submission" date="2018-05" db="EMBL/GenBank/DDBJ databases">
        <title>Draft genome sequence of Scytalidium lignicola DSM 105466, a ubiquitous saprotrophic fungus.</title>
        <authorList>
            <person name="Buettner E."/>
            <person name="Gebauer A.M."/>
            <person name="Hofrichter M."/>
            <person name="Liers C."/>
            <person name="Kellner H."/>
        </authorList>
    </citation>
    <scope>NUCLEOTIDE SEQUENCE [LARGE SCALE GENOMIC DNA]</scope>
    <source>
        <strain evidence="2 3">DSM 105466</strain>
    </source>
</reference>
<feature type="region of interest" description="Disordered" evidence="1">
    <location>
        <begin position="588"/>
        <end position="638"/>
    </location>
</feature>
<feature type="compositionally biased region" description="Polar residues" evidence="1">
    <location>
        <begin position="21"/>
        <end position="55"/>
    </location>
</feature>
<protein>
    <recommendedName>
        <fullName evidence="4">LysM domain-containing protein</fullName>
    </recommendedName>
</protein>
<name>A0A3E2HQM0_SCYLI</name>
<dbReference type="InterPro" id="IPR045030">
    <property type="entry name" value="LYSM1-4"/>
</dbReference>
<feature type="region of interest" description="Disordered" evidence="1">
    <location>
        <begin position="131"/>
        <end position="222"/>
    </location>
</feature>
<dbReference type="OrthoDB" id="2192830at2759"/>
<dbReference type="Proteomes" id="UP000258309">
    <property type="component" value="Unassembled WGS sequence"/>
</dbReference>
<feature type="compositionally biased region" description="Polar residues" evidence="1">
    <location>
        <begin position="403"/>
        <end position="427"/>
    </location>
</feature>
<evidence type="ECO:0000313" key="3">
    <source>
        <dbReference type="Proteomes" id="UP000258309"/>
    </source>
</evidence>
<dbReference type="OMA" id="FWPNDNI"/>
<dbReference type="InterPro" id="IPR018392">
    <property type="entry name" value="LysM"/>
</dbReference>
<dbReference type="STRING" id="5539.A0A3E2HQM0"/>
<dbReference type="AlphaFoldDB" id="A0A3E2HQM0"/>
<feature type="non-terminal residue" evidence="2">
    <location>
        <position position="638"/>
    </location>
</feature>
<gene>
    <name evidence="2" type="ORF">B7463_g666</name>
</gene>
<proteinExistence type="predicted"/>
<dbReference type="EMBL" id="NCSJ02000006">
    <property type="protein sequence ID" value="RFU35658.1"/>
    <property type="molecule type" value="Genomic_DNA"/>
</dbReference>
<evidence type="ECO:0000313" key="2">
    <source>
        <dbReference type="EMBL" id="RFU35658.1"/>
    </source>
</evidence>
<feature type="region of interest" description="Disordered" evidence="1">
    <location>
        <begin position="361"/>
        <end position="476"/>
    </location>
</feature>